<feature type="compositionally biased region" description="Basic and acidic residues" evidence="1">
    <location>
        <begin position="357"/>
        <end position="373"/>
    </location>
</feature>
<name>C5BHX2_TERTT</name>
<feature type="region of interest" description="Disordered" evidence="1">
    <location>
        <begin position="357"/>
        <end position="379"/>
    </location>
</feature>
<dbReference type="AlphaFoldDB" id="C5BHX2"/>
<evidence type="ECO:0000313" key="3">
    <source>
        <dbReference type="EMBL" id="ACR10733.1"/>
    </source>
</evidence>
<organism evidence="3 4">
    <name type="scientific">Teredinibacter turnerae (strain ATCC 39867 / T7901)</name>
    <dbReference type="NCBI Taxonomy" id="377629"/>
    <lineage>
        <taxon>Bacteria</taxon>
        <taxon>Pseudomonadati</taxon>
        <taxon>Pseudomonadota</taxon>
        <taxon>Gammaproteobacteria</taxon>
        <taxon>Cellvibrionales</taxon>
        <taxon>Cellvibrionaceae</taxon>
        <taxon>Teredinibacter</taxon>
    </lineage>
</organism>
<dbReference type="eggNOG" id="ENOG5030T2V">
    <property type="taxonomic scope" value="Bacteria"/>
</dbReference>
<accession>C5BHX2</accession>
<reference evidence="3 4" key="1">
    <citation type="journal article" date="2009" name="PLoS ONE">
        <title>The complete genome of Teredinibacter turnerae T7901: an intracellular endosymbiont of marine wood-boring bivalves (shipworms).</title>
        <authorList>
            <person name="Yang J.C."/>
            <person name="Madupu R."/>
            <person name="Durkin A.S."/>
            <person name="Ekborg N.A."/>
            <person name="Pedamallu C.S."/>
            <person name="Hostetler J.B."/>
            <person name="Radune D."/>
            <person name="Toms B.S."/>
            <person name="Henrissat B."/>
            <person name="Coutinho P.M."/>
            <person name="Schwarz S."/>
            <person name="Field L."/>
            <person name="Trindade-Silva A.E."/>
            <person name="Soares C.A.G."/>
            <person name="Elshahawi S."/>
            <person name="Hanora A."/>
            <person name="Schmidt E.W."/>
            <person name="Haygood M.G."/>
            <person name="Posfai J."/>
            <person name="Benner J."/>
            <person name="Madinger C."/>
            <person name="Nove J."/>
            <person name="Anton B."/>
            <person name="Chaudhary K."/>
            <person name="Foster J."/>
            <person name="Holman A."/>
            <person name="Kumar S."/>
            <person name="Lessard P.A."/>
            <person name="Luyten Y.A."/>
            <person name="Slatko B."/>
            <person name="Wood N."/>
            <person name="Wu B."/>
            <person name="Teplitski M."/>
            <person name="Mougous J.D."/>
            <person name="Ward N."/>
            <person name="Eisen J.A."/>
            <person name="Badger J.H."/>
            <person name="Distel D.L."/>
        </authorList>
    </citation>
    <scope>NUCLEOTIDE SEQUENCE [LARGE SCALE GENOMIC DNA]</scope>
    <source>
        <strain evidence="4">ATCC 39867 / T7901</strain>
    </source>
</reference>
<feature type="domain" description="Flagellar hook-length control protein-like C-terminal" evidence="2">
    <location>
        <begin position="375"/>
        <end position="455"/>
    </location>
</feature>
<dbReference type="HOGENOM" id="CLU_583849_0_0_6"/>
<dbReference type="Proteomes" id="UP000009080">
    <property type="component" value="Chromosome"/>
</dbReference>
<evidence type="ECO:0000313" key="4">
    <source>
        <dbReference type="Proteomes" id="UP000009080"/>
    </source>
</evidence>
<dbReference type="KEGG" id="ttu:TERTU_1862"/>
<evidence type="ECO:0000259" key="2">
    <source>
        <dbReference type="Pfam" id="PF02120"/>
    </source>
</evidence>
<sequence length="468" mass="51298">MVAEEVTPLQPQLRQQLLAQIAQWVAQSKISPALAQQIQTAPNLLAAKLQTQSPQNLMERLNPVVQQPIATLLAISATPLRAGAPLSVRIGVEGMLHLLPMGVTETSNAPAALLAGLRQYRSYSEPLAQPVRLLSDIQQHLLKIPTEHRTALLSPRLEGAVVALLQQPPTAGTINATQLERLFRSSGLYLENNLAQLAYRQPAAKTETASHTPLTSAGRIPDLKQALLSVFSSATQEATRLQQTASTPPQSLSEALASAGARIKQSGQLLQYLQQLTGQTGLNTAMFASVIAKVSPDLPRQLAALIQAAAALGLARISSNQLQQLSRHSQEPGALMQSQVEFFVRAGAEQLMPVNLHIEERRAPPQDDTDQKESRKRKSQHTYWRVFMELTLRDNSQLATEITFQDERLRTRMWSDSSHLQQRATEQLDQLQARLEASGIQIDGMTVEAGPPPAQPRQTVQQLIDVRT</sequence>
<dbReference type="InterPro" id="IPR021136">
    <property type="entry name" value="Flagellar_hook_control-like_C"/>
</dbReference>
<dbReference type="EMBL" id="CP001614">
    <property type="protein sequence ID" value="ACR10733.1"/>
    <property type="molecule type" value="Genomic_DNA"/>
</dbReference>
<dbReference type="STRING" id="377629.TERTU_1862"/>
<keyword evidence="4" id="KW-1185">Reference proteome</keyword>
<evidence type="ECO:0000256" key="1">
    <source>
        <dbReference type="SAM" id="MobiDB-lite"/>
    </source>
</evidence>
<dbReference type="Pfam" id="PF02120">
    <property type="entry name" value="Flg_hook"/>
    <property type="match status" value="1"/>
</dbReference>
<proteinExistence type="predicted"/>
<protein>
    <recommendedName>
        <fullName evidence="2">Flagellar hook-length control protein-like C-terminal domain-containing protein</fullName>
    </recommendedName>
</protein>
<gene>
    <name evidence="3" type="ordered locus">TERTU_1862</name>
</gene>